<dbReference type="AlphaFoldDB" id="A0ABD1MWV3"/>
<proteinExistence type="predicted"/>
<comment type="caution">
    <text evidence="3">The sequence shown here is derived from an EMBL/GenBank/DDBJ whole genome shotgun (WGS) entry which is preliminary data.</text>
</comment>
<sequence length="108" mass="12862">MLYFLGSCLFLYVLFFFASWLFQKLKGGVAEENEKAMPELELDNNTPQVKYDVFVSFRGEDVRSEFLSHLTEAFQREKIKAFVDDKNLKREKKYGHHLLQQLKDHPFH</sequence>
<accession>A0ABD1MWV3</accession>
<keyword evidence="1" id="KW-0520">NAD</keyword>
<evidence type="ECO:0000259" key="2">
    <source>
        <dbReference type="PROSITE" id="PS50104"/>
    </source>
</evidence>
<dbReference type="PANTHER" id="PTHR32009:SF110">
    <property type="entry name" value="DISEASE RESISTANCE PROTEIN (TIR-NBS-LRR CLASS)"/>
    <property type="match status" value="1"/>
</dbReference>
<keyword evidence="4" id="KW-1185">Reference proteome</keyword>
<dbReference type="PROSITE" id="PS50104">
    <property type="entry name" value="TIR"/>
    <property type="match status" value="1"/>
</dbReference>
<dbReference type="PANTHER" id="PTHR32009">
    <property type="entry name" value="TMV RESISTANCE PROTEIN N-LIKE"/>
    <property type="match status" value="1"/>
</dbReference>
<gene>
    <name evidence="3" type="ORF">Fmac_008253</name>
</gene>
<protein>
    <recommendedName>
        <fullName evidence="2">TIR domain-containing protein</fullName>
    </recommendedName>
</protein>
<evidence type="ECO:0000313" key="4">
    <source>
        <dbReference type="Proteomes" id="UP001603857"/>
    </source>
</evidence>
<dbReference type="InterPro" id="IPR035897">
    <property type="entry name" value="Toll_tir_struct_dom_sf"/>
</dbReference>
<name>A0ABD1MWV3_9FABA</name>
<evidence type="ECO:0000256" key="1">
    <source>
        <dbReference type="ARBA" id="ARBA00023027"/>
    </source>
</evidence>
<dbReference type="SUPFAM" id="SSF52200">
    <property type="entry name" value="Toll/Interleukin receptor TIR domain"/>
    <property type="match status" value="1"/>
</dbReference>
<dbReference type="Proteomes" id="UP001603857">
    <property type="component" value="Unassembled WGS sequence"/>
</dbReference>
<dbReference type="Gene3D" id="3.40.50.10140">
    <property type="entry name" value="Toll/interleukin-1 receptor homology (TIR) domain"/>
    <property type="match status" value="1"/>
</dbReference>
<organism evidence="3 4">
    <name type="scientific">Flemingia macrophylla</name>
    <dbReference type="NCBI Taxonomy" id="520843"/>
    <lineage>
        <taxon>Eukaryota</taxon>
        <taxon>Viridiplantae</taxon>
        <taxon>Streptophyta</taxon>
        <taxon>Embryophyta</taxon>
        <taxon>Tracheophyta</taxon>
        <taxon>Spermatophyta</taxon>
        <taxon>Magnoliopsida</taxon>
        <taxon>eudicotyledons</taxon>
        <taxon>Gunneridae</taxon>
        <taxon>Pentapetalae</taxon>
        <taxon>rosids</taxon>
        <taxon>fabids</taxon>
        <taxon>Fabales</taxon>
        <taxon>Fabaceae</taxon>
        <taxon>Papilionoideae</taxon>
        <taxon>50 kb inversion clade</taxon>
        <taxon>NPAAA clade</taxon>
        <taxon>indigoferoid/millettioid clade</taxon>
        <taxon>Phaseoleae</taxon>
        <taxon>Flemingia</taxon>
    </lineage>
</organism>
<dbReference type="Pfam" id="PF01582">
    <property type="entry name" value="TIR"/>
    <property type="match status" value="1"/>
</dbReference>
<reference evidence="3 4" key="1">
    <citation type="submission" date="2024-08" db="EMBL/GenBank/DDBJ databases">
        <title>Insights into the chromosomal genome structure of Flemingia macrophylla.</title>
        <authorList>
            <person name="Ding Y."/>
            <person name="Zhao Y."/>
            <person name="Bi W."/>
            <person name="Wu M."/>
            <person name="Zhao G."/>
            <person name="Gong Y."/>
            <person name="Li W."/>
            <person name="Zhang P."/>
        </authorList>
    </citation>
    <scope>NUCLEOTIDE SEQUENCE [LARGE SCALE GENOMIC DNA]</scope>
    <source>
        <strain evidence="3">DYQJB</strain>
        <tissue evidence="3">Leaf</tissue>
    </source>
</reference>
<feature type="domain" description="TIR" evidence="2">
    <location>
        <begin position="49"/>
        <end position="108"/>
    </location>
</feature>
<evidence type="ECO:0000313" key="3">
    <source>
        <dbReference type="EMBL" id="KAL2340313.1"/>
    </source>
</evidence>
<dbReference type="EMBL" id="JBGMDY010000003">
    <property type="protein sequence ID" value="KAL2340313.1"/>
    <property type="molecule type" value="Genomic_DNA"/>
</dbReference>
<dbReference type="InterPro" id="IPR000157">
    <property type="entry name" value="TIR_dom"/>
</dbReference>